<proteinExistence type="predicted"/>
<sequence length="208" mass="24136">MKIYYAVFLFCLPFFAQSQNNLERELDSIKTSEEASSFIKDNKSHKGKIITFNKAKHNTSLAEELFKLSKGGKKVYKNDFSNTYYKVIEKTATPYFKLSIIYLDGTKKSMEEINKIRSTVLYRYNEGYKFKDLARLYSMDQSAKTGGDLGWLTNGDLNADFEEKIKATDELIFTVDMPEQNGYFVVLKTENPRLIEEIKVLRLTETKK</sequence>
<organism evidence="3 4">
    <name type="scientific">Microcosmobacter mediterraneus</name>
    <dbReference type="NCBI Taxonomy" id="3075607"/>
    <lineage>
        <taxon>Bacteria</taxon>
        <taxon>Pseudomonadati</taxon>
        <taxon>Bacteroidota</taxon>
        <taxon>Flavobacteriia</taxon>
        <taxon>Flavobacteriales</taxon>
        <taxon>Flavobacteriaceae</taxon>
        <taxon>Microcosmobacter</taxon>
    </lineage>
</organism>
<dbReference type="EC" id="5.2.1.8" evidence="3"/>
<evidence type="ECO:0000259" key="2">
    <source>
        <dbReference type="PROSITE" id="PS50198"/>
    </source>
</evidence>
<reference evidence="3 4" key="1">
    <citation type="submission" date="2023-09" db="EMBL/GenBank/DDBJ databases">
        <authorList>
            <person name="Rey-Velasco X."/>
        </authorList>
    </citation>
    <scope>NUCLEOTIDE SEQUENCE [LARGE SCALE GENOMIC DNA]</scope>
    <source>
        <strain evidence="3 4">W332</strain>
    </source>
</reference>
<comment type="caution">
    <text evidence="3">The sequence shown here is derived from an EMBL/GenBank/DDBJ whole genome shotgun (WGS) entry which is preliminary data.</text>
</comment>
<dbReference type="Gene3D" id="3.10.50.40">
    <property type="match status" value="1"/>
</dbReference>
<name>A0ABU2YMR9_9FLAO</name>
<protein>
    <submittedName>
        <fullName evidence="3">Peptidylprolyl isomerase</fullName>
        <ecNumber evidence="3">5.2.1.8</ecNumber>
    </submittedName>
</protein>
<dbReference type="Pfam" id="PF13616">
    <property type="entry name" value="Rotamase_3"/>
    <property type="match status" value="1"/>
</dbReference>
<feature type="domain" description="PpiC" evidence="2">
    <location>
        <begin position="93"/>
        <end position="190"/>
    </location>
</feature>
<evidence type="ECO:0000313" key="4">
    <source>
        <dbReference type="Proteomes" id="UP001259492"/>
    </source>
</evidence>
<dbReference type="PROSITE" id="PS50198">
    <property type="entry name" value="PPIC_PPIASE_2"/>
    <property type="match status" value="1"/>
</dbReference>
<keyword evidence="4" id="KW-1185">Reference proteome</keyword>
<keyword evidence="1" id="KW-0697">Rotamase</keyword>
<dbReference type="Proteomes" id="UP001259492">
    <property type="component" value="Unassembled WGS sequence"/>
</dbReference>
<gene>
    <name evidence="3" type="ORF">RM697_11000</name>
</gene>
<accession>A0ABU2YMR9</accession>
<dbReference type="SUPFAM" id="SSF54534">
    <property type="entry name" value="FKBP-like"/>
    <property type="match status" value="1"/>
</dbReference>
<dbReference type="InterPro" id="IPR046357">
    <property type="entry name" value="PPIase_dom_sf"/>
</dbReference>
<keyword evidence="1 3" id="KW-0413">Isomerase</keyword>
<dbReference type="EMBL" id="JAVRIA010000006">
    <property type="protein sequence ID" value="MDT0559181.1"/>
    <property type="molecule type" value="Genomic_DNA"/>
</dbReference>
<dbReference type="GO" id="GO:0003755">
    <property type="term" value="F:peptidyl-prolyl cis-trans isomerase activity"/>
    <property type="evidence" value="ECO:0007669"/>
    <property type="project" value="UniProtKB-EC"/>
</dbReference>
<dbReference type="InterPro" id="IPR000297">
    <property type="entry name" value="PPIase_PpiC"/>
</dbReference>
<evidence type="ECO:0000313" key="3">
    <source>
        <dbReference type="EMBL" id="MDT0559181.1"/>
    </source>
</evidence>
<dbReference type="RefSeq" id="WP_311427947.1">
    <property type="nucleotide sequence ID" value="NZ_JAVRIA010000006.1"/>
</dbReference>
<evidence type="ECO:0000256" key="1">
    <source>
        <dbReference type="PROSITE-ProRule" id="PRU00278"/>
    </source>
</evidence>